<dbReference type="Proteomes" id="UP000193685">
    <property type="component" value="Unassembled WGS sequence"/>
</dbReference>
<dbReference type="GO" id="GO:0005680">
    <property type="term" value="C:anaphase-promoting complex"/>
    <property type="evidence" value="ECO:0007669"/>
    <property type="project" value="InterPro"/>
</dbReference>
<evidence type="ECO:0000313" key="8">
    <source>
        <dbReference type="EMBL" id="ORY74592.1"/>
    </source>
</evidence>
<organism evidence="8 9">
    <name type="scientific">Protomyces lactucae-debilis</name>
    <dbReference type="NCBI Taxonomy" id="2754530"/>
    <lineage>
        <taxon>Eukaryota</taxon>
        <taxon>Fungi</taxon>
        <taxon>Dikarya</taxon>
        <taxon>Ascomycota</taxon>
        <taxon>Taphrinomycotina</taxon>
        <taxon>Taphrinomycetes</taxon>
        <taxon>Taphrinales</taxon>
        <taxon>Protomycetaceae</taxon>
        <taxon>Protomyces</taxon>
    </lineage>
</organism>
<sequence length="497" mass="54959">MAVPLETVPCHEIALACLIRSRVEADALPRALRFAVLDFCFTILETKTGSLSFHNFMDRLRSATEHCSREDIKTLYTAFQNELKTCDDEDGLHYMMTYFFVIQNDYTPLIPLTPASYLGTFMRKLHLHFKELAFHQLASTTDRFRNWLQNLETRSDVQSGTQDLKSLHGFHAQRVAKLYGMPHPGIDRALERHGEEAASDVEQSYTQFLAAWKRGDYSTSIESLSRYFDYALGDAGRSSYQYALLNLALLQADFGCIKEALWAIHETIDAARDAKDDICLNFALSWLSSLSDTGALKDEPGLQALKADNHVIRRAHKNHLPKIEAAAYLARSQASSGGDSYINLLKSQRAILDSDDSLGMDQFLAMSTLWQSMDCLPLCDLFLSLACSMHAPDDSAVHAQLLCAMARRLRILGRQEEAAVDCSGGTVQYRGQGRYGAATLTGRGVPGGHGHQARPNSCGTANPSCIEASGTTKRMAVVEDAENCQADTTHQVTGSPA</sequence>
<dbReference type="EMBL" id="MCFI01000029">
    <property type="protein sequence ID" value="ORY74592.1"/>
    <property type="molecule type" value="Genomic_DNA"/>
</dbReference>
<dbReference type="GO" id="GO:0070979">
    <property type="term" value="P:protein K11-linked ubiquitination"/>
    <property type="evidence" value="ECO:0007669"/>
    <property type="project" value="TreeGrafter"/>
</dbReference>
<evidence type="ECO:0000256" key="4">
    <source>
        <dbReference type="ARBA" id="ARBA00022776"/>
    </source>
</evidence>
<dbReference type="GO" id="GO:0031145">
    <property type="term" value="P:anaphase-promoting complex-dependent catabolic process"/>
    <property type="evidence" value="ECO:0007669"/>
    <property type="project" value="TreeGrafter"/>
</dbReference>
<accession>A0A1Y2ESS7</accession>
<keyword evidence="6" id="KW-0131">Cell cycle</keyword>
<evidence type="ECO:0000313" key="9">
    <source>
        <dbReference type="Proteomes" id="UP000193685"/>
    </source>
</evidence>
<dbReference type="RefSeq" id="XP_040722066.1">
    <property type="nucleotide sequence ID" value="XM_040870776.1"/>
</dbReference>
<dbReference type="OrthoDB" id="2504561at2759"/>
<evidence type="ECO:0000259" key="7">
    <source>
        <dbReference type="Pfam" id="PF12862"/>
    </source>
</evidence>
<gene>
    <name evidence="8" type="ORF">BCR37DRAFT_389852</name>
</gene>
<keyword evidence="9" id="KW-1185">Reference proteome</keyword>
<feature type="domain" description="Anaphase-promoting complex subunit 5" evidence="7">
    <location>
        <begin position="205"/>
        <end position="291"/>
    </location>
</feature>
<dbReference type="PANTHER" id="PTHR12830">
    <property type="entry name" value="ANAPHASE-PROMOTING COMPLEX SUBUNIT 5"/>
    <property type="match status" value="1"/>
</dbReference>
<keyword evidence="3" id="KW-0132">Cell division</keyword>
<reference evidence="8 9" key="1">
    <citation type="submission" date="2016-07" db="EMBL/GenBank/DDBJ databases">
        <title>Pervasive Adenine N6-methylation of Active Genes in Fungi.</title>
        <authorList>
            <consortium name="DOE Joint Genome Institute"/>
            <person name="Mondo S.J."/>
            <person name="Dannebaum R.O."/>
            <person name="Kuo R.C."/>
            <person name="Labutti K."/>
            <person name="Haridas S."/>
            <person name="Kuo A."/>
            <person name="Salamov A."/>
            <person name="Ahrendt S.R."/>
            <person name="Lipzen A."/>
            <person name="Sullivan W."/>
            <person name="Andreopoulos W.B."/>
            <person name="Clum A."/>
            <person name="Lindquist E."/>
            <person name="Daum C."/>
            <person name="Ramamoorthy G.K."/>
            <person name="Gryganskyi A."/>
            <person name="Culley D."/>
            <person name="Magnuson J.K."/>
            <person name="James T.Y."/>
            <person name="O'Malley M.A."/>
            <person name="Stajich J.E."/>
            <person name="Spatafora J.W."/>
            <person name="Visel A."/>
            <person name="Grigoriev I.V."/>
        </authorList>
    </citation>
    <scope>NUCLEOTIDE SEQUENCE [LARGE SCALE GENOMIC DNA]</scope>
    <source>
        <strain evidence="8 9">12-1054</strain>
    </source>
</reference>
<dbReference type="InterPro" id="IPR026000">
    <property type="entry name" value="Apc5_dom"/>
</dbReference>
<keyword evidence="4" id="KW-0498">Mitosis</keyword>
<name>A0A1Y2ESS7_PROLT</name>
<dbReference type="PANTHER" id="PTHR12830:SF9">
    <property type="entry name" value="ANAPHASE-PROMOTING COMPLEX SUBUNIT 5"/>
    <property type="match status" value="1"/>
</dbReference>
<evidence type="ECO:0000256" key="1">
    <source>
        <dbReference type="ARBA" id="ARBA00007450"/>
    </source>
</evidence>
<dbReference type="AlphaFoldDB" id="A0A1Y2ESS7"/>
<dbReference type="GO" id="GO:0045842">
    <property type="term" value="P:positive regulation of mitotic metaphase/anaphase transition"/>
    <property type="evidence" value="ECO:0007669"/>
    <property type="project" value="TreeGrafter"/>
</dbReference>
<dbReference type="Pfam" id="PF12862">
    <property type="entry name" value="ANAPC5"/>
    <property type="match status" value="1"/>
</dbReference>
<keyword evidence="5" id="KW-0833">Ubl conjugation pathway</keyword>
<evidence type="ECO:0000256" key="3">
    <source>
        <dbReference type="ARBA" id="ARBA00022618"/>
    </source>
</evidence>
<comment type="caution">
    <text evidence="8">The sequence shown here is derived from an EMBL/GenBank/DDBJ whole genome shotgun (WGS) entry which is preliminary data.</text>
</comment>
<evidence type="ECO:0000256" key="6">
    <source>
        <dbReference type="ARBA" id="ARBA00023306"/>
    </source>
</evidence>
<proteinExistence type="inferred from homology"/>
<dbReference type="InterPro" id="IPR037679">
    <property type="entry name" value="Apc5"/>
</dbReference>
<evidence type="ECO:0000256" key="2">
    <source>
        <dbReference type="ARBA" id="ARBA00016066"/>
    </source>
</evidence>
<dbReference type="GO" id="GO:0051301">
    <property type="term" value="P:cell division"/>
    <property type="evidence" value="ECO:0007669"/>
    <property type="project" value="UniProtKB-KW"/>
</dbReference>
<evidence type="ECO:0000256" key="5">
    <source>
        <dbReference type="ARBA" id="ARBA00022786"/>
    </source>
</evidence>
<comment type="similarity">
    <text evidence="1">Belongs to the APC5 family.</text>
</comment>
<protein>
    <recommendedName>
        <fullName evidence="2">Anaphase-promoting complex subunit 5</fullName>
    </recommendedName>
</protein>
<dbReference type="GeneID" id="63787375"/>
<dbReference type="OMA" id="WAIHETI"/>
<dbReference type="STRING" id="56484.A0A1Y2ESS7"/>